<feature type="chain" id="PRO_5043897039" evidence="1">
    <location>
        <begin position="24"/>
        <end position="448"/>
    </location>
</feature>
<proteinExistence type="predicted"/>
<evidence type="ECO:0000313" key="3">
    <source>
        <dbReference type="Proteomes" id="UP001348817"/>
    </source>
</evidence>
<organism evidence="2 3">
    <name type="scientific">Fulvitalea axinellae</name>
    <dbReference type="NCBI Taxonomy" id="1182444"/>
    <lineage>
        <taxon>Bacteria</taxon>
        <taxon>Pseudomonadati</taxon>
        <taxon>Bacteroidota</taxon>
        <taxon>Cytophagia</taxon>
        <taxon>Cytophagales</taxon>
        <taxon>Persicobacteraceae</taxon>
        <taxon>Fulvitalea</taxon>
    </lineage>
</organism>
<dbReference type="EMBL" id="AP025314">
    <property type="protein sequence ID" value="BDD07835.1"/>
    <property type="molecule type" value="Genomic_DNA"/>
</dbReference>
<name>A0AAU9CET5_9BACT</name>
<dbReference type="KEGG" id="fax:FUAX_02670"/>
<protein>
    <submittedName>
        <fullName evidence="2">Membrane protein</fullName>
    </submittedName>
</protein>
<keyword evidence="3" id="KW-1185">Reference proteome</keyword>
<reference evidence="2 3" key="1">
    <citation type="submission" date="2021-12" db="EMBL/GenBank/DDBJ databases">
        <title>Genome sequencing of bacteria with rrn-lacking chromosome and rrn-plasmid.</title>
        <authorList>
            <person name="Anda M."/>
            <person name="Iwasaki W."/>
        </authorList>
    </citation>
    <scope>NUCLEOTIDE SEQUENCE [LARGE SCALE GENOMIC DNA]</scope>
    <source>
        <strain evidence="2 3">DSM 100852</strain>
    </source>
</reference>
<dbReference type="Proteomes" id="UP001348817">
    <property type="component" value="Chromosome"/>
</dbReference>
<dbReference type="AlphaFoldDB" id="A0AAU9CET5"/>
<accession>A0AAU9CET5</accession>
<dbReference type="Gene3D" id="2.40.160.60">
    <property type="entry name" value="Outer membrane protein transport protein (OMPP1/FadL/TodX)"/>
    <property type="match status" value="1"/>
</dbReference>
<evidence type="ECO:0000313" key="2">
    <source>
        <dbReference type="EMBL" id="BDD07835.1"/>
    </source>
</evidence>
<feature type="signal peptide" evidence="1">
    <location>
        <begin position="1"/>
        <end position="23"/>
    </location>
</feature>
<dbReference type="RefSeq" id="WP_338393134.1">
    <property type="nucleotide sequence ID" value="NZ_AP025314.1"/>
</dbReference>
<evidence type="ECO:0000256" key="1">
    <source>
        <dbReference type="SAM" id="SignalP"/>
    </source>
</evidence>
<sequence>MLKLTSRTLLLAVFALSATQLWAQGVKSPYSALGVGTVKRPGYANFDAMGGVGISGGSPLFINTVNPALLVNNRYTLFDIGMLYEKRTAENSDISQTNSDAQLTNLAISLPIKPGMWTIAAGLQPYSNVDNEVFGQTENPDKKYILDKFKRRGSGGINQVFLSTGVRLWKGLSVGVSGNYFFGTISNEEVLTPYDTRQDSDDPLERDKAIVFNTIGAWEDIYEYSKFSFDLGVAYDHKFSKTLYGHLGAVYRHYGDFNVDFAREVQTRPQSEDPDSPLYETISSSNSSYTAKIPSELGFGLSFSNPSRWMLGVDFTNSDWSKYTNEKNPYSEKDLTNSYRFAVGGYFIPDYRSFSYIKRMTFSAGAYYEETPIEIKGKQITDKGLTFGVQAPLVNPSAYARYFSSINTAFTFGTRGTTSDALIKENYFQISVGLTFGDDSWFRRRKYD</sequence>
<gene>
    <name evidence="2" type="ORF">FUAX_02670</name>
</gene>
<dbReference type="SUPFAM" id="SSF56935">
    <property type="entry name" value="Porins"/>
    <property type="match status" value="1"/>
</dbReference>
<keyword evidence="1" id="KW-0732">Signal</keyword>